<feature type="compositionally biased region" description="Basic and acidic residues" evidence="9">
    <location>
        <begin position="294"/>
        <end position="341"/>
    </location>
</feature>
<dbReference type="PRINTS" id="PR00421">
    <property type="entry name" value="THIOREDOXIN"/>
</dbReference>
<protein>
    <recommendedName>
        <fullName evidence="4">protein disulfide-isomerase</fullName>
        <ecNumber evidence="4">5.3.4.1</ecNumber>
    </recommendedName>
</protein>
<comment type="similarity">
    <text evidence="3 8">Belongs to the protein disulfide isomerase family.</text>
</comment>
<dbReference type="PROSITE" id="PS51352">
    <property type="entry name" value="THIOREDOXIN_2"/>
    <property type="match status" value="3"/>
</dbReference>
<dbReference type="FunFam" id="3.40.30.10:FF:000146">
    <property type="entry name" value="Thioredoxin domain containing 5"/>
    <property type="match status" value="1"/>
</dbReference>
<dbReference type="Gene3D" id="3.40.30.10">
    <property type="entry name" value="Glutaredoxin"/>
    <property type="match status" value="3"/>
</dbReference>
<feature type="domain" description="Thioredoxin" evidence="11">
    <location>
        <begin position="147"/>
        <end position="270"/>
    </location>
</feature>
<dbReference type="GeneTree" id="ENSGT00940000156920"/>
<dbReference type="AlphaFoldDB" id="A0A3Q2YPM8"/>
<feature type="domain" description="Thioredoxin" evidence="11">
    <location>
        <begin position="310"/>
        <end position="452"/>
    </location>
</feature>
<evidence type="ECO:0000256" key="3">
    <source>
        <dbReference type="ARBA" id="ARBA00006347"/>
    </source>
</evidence>
<sequence length="454" mass="51654">MAPALNCAPFTLVFIYCLLFSSVLCDEDDAAEEHAKHTYTVEMFTEAVTTAPHFVMFYAPWCAHCQKLQPTWNELADKYNNMEDPPAYVVKIDCVQNTKFCSKDHNIRSYPTLVLYKPEQAPLKYQGLRVLEALEEWMLKKLETDPSSEAEQEPAVPPEPKDGMYELSAGNFKDHVSKGLHFIKFYAPWCGHCKAMAPAWDQMASTFEHSEDLKIGKLDCAEHHDLCVMFSVRGYPTLLFFKGGDKIEVTRYKGQRDYDTLKEYADRMVIAAKTPPEEAEKDGEEGDQEEPKEDAEGGARQEPADDKEGAREEPAQADVKEEAAQQDDEVKVKEEEAQQEEVKSNVLHLTESNFDEAISKGFTFVKFFAPWCGHCKRLAPVWDELSAKDFPALTSIKIAKVDCTVERTLCNKYSVRGYPTLVMFRAGEQGDKYSGTRDLENLYKFVMKQARDEL</sequence>
<keyword evidence="5 10" id="KW-0732">Signal</keyword>
<dbReference type="PROSITE" id="PS00194">
    <property type="entry name" value="THIOREDOXIN_1"/>
    <property type="match status" value="3"/>
</dbReference>
<evidence type="ECO:0000256" key="6">
    <source>
        <dbReference type="ARBA" id="ARBA00022737"/>
    </source>
</evidence>
<dbReference type="PANTHER" id="PTHR45672:SF3">
    <property type="entry name" value="THIOREDOXIN DOMAIN-CONTAINING PROTEIN 5"/>
    <property type="match status" value="1"/>
</dbReference>
<proteinExistence type="inferred from homology"/>
<dbReference type="SUPFAM" id="SSF52833">
    <property type="entry name" value="Thioredoxin-like"/>
    <property type="match status" value="3"/>
</dbReference>
<keyword evidence="6" id="KW-0677">Repeat</keyword>
<dbReference type="InterPro" id="IPR013766">
    <property type="entry name" value="Thioredoxin_domain"/>
</dbReference>
<organism evidence="12 13">
    <name type="scientific">Hippocampus comes</name>
    <name type="common">Tiger tail seahorse</name>
    <dbReference type="NCBI Taxonomy" id="109280"/>
    <lineage>
        <taxon>Eukaryota</taxon>
        <taxon>Metazoa</taxon>
        <taxon>Chordata</taxon>
        <taxon>Craniata</taxon>
        <taxon>Vertebrata</taxon>
        <taxon>Euteleostomi</taxon>
        <taxon>Actinopterygii</taxon>
        <taxon>Neopterygii</taxon>
        <taxon>Teleostei</taxon>
        <taxon>Neoteleostei</taxon>
        <taxon>Acanthomorphata</taxon>
        <taxon>Syngnathiaria</taxon>
        <taxon>Syngnathiformes</taxon>
        <taxon>Syngnathoidei</taxon>
        <taxon>Syngnathidae</taxon>
        <taxon>Hippocampus</taxon>
    </lineage>
</organism>
<comment type="subcellular location">
    <subcellularLocation>
        <location evidence="2">Endoplasmic reticulum lumen</location>
    </subcellularLocation>
</comment>
<dbReference type="NCBIfam" id="TIGR01126">
    <property type="entry name" value="pdi_dom"/>
    <property type="match status" value="1"/>
</dbReference>
<evidence type="ECO:0000256" key="4">
    <source>
        <dbReference type="ARBA" id="ARBA00012723"/>
    </source>
</evidence>
<name>A0A3Q2YPM8_HIPCM</name>
<evidence type="ECO:0000256" key="2">
    <source>
        <dbReference type="ARBA" id="ARBA00004319"/>
    </source>
</evidence>
<dbReference type="Proteomes" id="UP000264820">
    <property type="component" value="Unplaced"/>
</dbReference>
<evidence type="ECO:0000256" key="5">
    <source>
        <dbReference type="ARBA" id="ARBA00022729"/>
    </source>
</evidence>
<dbReference type="Ensembl" id="ENSHCOT00000008105.1">
    <property type="protein sequence ID" value="ENSHCOP00000019708.1"/>
    <property type="gene ID" value="ENSHCOG00000005213.1"/>
</dbReference>
<dbReference type="InterPro" id="IPR036249">
    <property type="entry name" value="Thioredoxin-like_sf"/>
</dbReference>
<keyword evidence="7" id="KW-0676">Redox-active center</keyword>
<dbReference type="InterPro" id="IPR051063">
    <property type="entry name" value="PDI"/>
</dbReference>
<dbReference type="STRING" id="109280.ENSHCOP00000019708"/>
<dbReference type="InterPro" id="IPR005788">
    <property type="entry name" value="PDI_thioredoxin-like_dom"/>
</dbReference>
<evidence type="ECO:0000256" key="7">
    <source>
        <dbReference type="ARBA" id="ARBA00023284"/>
    </source>
</evidence>
<dbReference type="GO" id="GO:0006457">
    <property type="term" value="P:protein folding"/>
    <property type="evidence" value="ECO:0007669"/>
    <property type="project" value="TreeGrafter"/>
</dbReference>
<dbReference type="GO" id="GO:0003756">
    <property type="term" value="F:protein disulfide isomerase activity"/>
    <property type="evidence" value="ECO:0007669"/>
    <property type="project" value="UniProtKB-EC"/>
</dbReference>
<feature type="region of interest" description="Disordered" evidence="9">
    <location>
        <begin position="272"/>
        <end position="341"/>
    </location>
</feature>
<dbReference type="PANTHER" id="PTHR45672">
    <property type="entry name" value="PROTEIN DISULFIDE-ISOMERASE C17H9.14C-RELATED"/>
    <property type="match status" value="1"/>
</dbReference>
<evidence type="ECO:0000256" key="10">
    <source>
        <dbReference type="SAM" id="SignalP"/>
    </source>
</evidence>
<dbReference type="GO" id="GO:0005788">
    <property type="term" value="C:endoplasmic reticulum lumen"/>
    <property type="evidence" value="ECO:0007669"/>
    <property type="project" value="UniProtKB-SubCell"/>
</dbReference>
<dbReference type="Pfam" id="PF00085">
    <property type="entry name" value="Thioredoxin"/>
    <property type="match status" value="3"/>
</dbReference>
<feature type="signal peptide" evidence="10">
    <location>
        <begin position="1"/>
        <end position="25"/>
    </location>
</feature>
<evidence type="ECO:0000313" key="13">
    <source>
        <dbReference type="Proteomes" id="UP000264820"/>
    </source>
</evidence>
<reference evidence="12" key="1">
    <citation type="submission" date="2025-08" db="UniProtKB">
        <authorList>
            <consortium name="Ensembl"/>
        </authorList>
    </citation>
    <scope>IDENTIFICATION</scope>
</reference>
<evidence type="ECO:0000259" key="11">
    <source>
        <dbReference type="PROSITE" id="PS51352"/>
    </source>
</evidence>
<accession>A0A3Q2YPM8</accession>
<dbReference type="EC" id="5.3.4.1" evidence="4"/>
<evidence type="ECO:0000256" key="1">
    <source>
        <dbReference type="ARBA" id="ARBA00001182"/>
    </source>
</evidence>
<feature type="chain" id="PRO_5018646131" description="protein disulfide-isomerase" evidence="10">
    <location>
        <begin position="26"/>
        <end position="454"/>
    </location>
</feature>
<comment type="catalytic activity">
    <reaction evidence="1">
        <text>Catalyzes the rearrangement of -S-S- bonds in proteins.</text>
        <dbReference type="EC" id="5.3.4.1"/>
    </reaction>
</comment>
<feature type="domain" description="Thioredoxin" evidence="11">
    <location>
        <begin position="25"/>
        <end position="143"/>
    </location>
</feature>
<keyword evidence="13" id="KW-1185">Reference proteome</keyword>
<dbReference type="CDD" id="cd03005">
    <property type="entry name" value="PDI_a_ERp46"/>
    <property type="match status" value="1"/>
</dbReference>
<evidence type="ECO:0000256" key="9">
    <source>
        <dbReference type="SAM" id="MobiDB-lite"/>
    </source>
</evidence>
<evidence type="ECO:0000256" key="8">
    <source>
        <dbReference type="RuleBase" id="RU004208"/>
    </source>
</evidence>
<dbReference type="InterPro" id="IPR017937">
    <property type="entry name" value="Thioredoxin_CS"/>
</dbReference>
<evidence type="ECO:0000313" key="12">
    <source>
        <dbReference type="Ensembl" id="ENSHCOP00000019708.1"/>
    </source>
</evidence>
<reference evidence="12" key="2">
    <citation type="submission" date="2025-09" db="UniProtKB">
        <authorList>
            <consortium name="Ensembl"/>
        </authorList>
    </citation>
    <scope>IDENTIFICATION</scope>
</reference>
<feature type="compositionally biased region" description="Acidic residues" evidence="9">
    <location>
        <begin position="277"/>
        <end position="293"/>
    </location>
</feature>